<evidence type="ECO:0000256" key="1">
    <source>
        <dbReference type="SAM" id="MobiDB-lite"/>
    </source>
</evidence>
<keyword evidence="3" id="KW-1185">Reference proteome</keyword>
<dbReference type="EMBL" id="CAUYUJ010008657">
    <property type="protein sequence ID" value="CAK0824539.1"/>
    <property type="molecule type" value="Genomic_DNA"/>
</dbReference>
<reference evidence="2" key="1">
    <citation type="submission" date="2023-10" db="EMBL/GenBank/DDBJ databases">
        <authorList>
            <person name="Chen Y."/>
            <person name="Shah S."/>
            <person name="Dougan E. K."/>
            <person name="Thang M."/>
            <person name="Chan C."/>
        </authorList>
    </citation>
    <scope>NUCLEOTIDE SEQUENCE [LARGE SCALE GENOMIC DNA]</scope>
</reference>
<dbReference type="Proteomes" id="UP001189429">
    <property type="component" value="Unassembled WGS sequence"/>
</dbReference>
<feature type="compositionally biased region" description="Acidic residues" evidence="1">
    <location>
        <begin position="36"/>
        <end position="50"/>
    </location>
</feature>
<organism evidence="2 3">
    <name type="scientific">Prorocentrum cordatum</name>
    <dbReference type="NCBI Taxonomy" id="2364126"/>
    <lineage>
        <taxon>Eukaryota</taxon>
        <taxon>Sar</taxon>
        <taxon>Alveolata</taxon>
        <taxon>Dinophyceae</taxon>
        <taxon>Prorocentrales</taxon>
        <taxon>Prorocentraceae</taxon>
        <taxon>Prorocentrum</taxon>
    </lineage>
</organism>
<accession>A0ABN9RYU1</accession>
<feature type="compositionally biased region" description="Basic and acidic residues" evidence="1">
    <location>
        <begin position="9"/>
        <end position="21"/>
    </location>
</feature>
<sequence length="62" mass="7200">NYYTTENPSKLEGKDVKHDNEGYYDGVSVQFRGESDDNDNKDDKDVEADENSIHQDKRYKPS</sequence>
<evidence type="ECO:0000313" key="3">
    <source>
        <dbReference type="Proteomes" id="UP001189429"/>
    </source>
</evidence>
<name>A0ABN9RYU1_9DINO</name>
<protein>
    <submittedName>
        <fullName evidence="2">Uncharacterized protein</fullName>
    </submittedName>
</protein>
<proteinExistence type="predicted"/>
<gene>
    <name evidence="2" type="ORF">PCOR1329_LOCUS24927</name>
</gene>
<comment type="caution">
    <text evidence="2">The sequence shown here is derived from an EMBL/GenBank/DDBJ whole genome shotgun (WGS) entry which is preliminary data.</text>
</comment>
<evidence type="ECO:0000313" key="2">
    <source>
        <dbReference type="EMBL" id="CAK0824539.1"/>
    </source>
</evidence>
<feature type="non-terminal residue" evidence="2">
    <location>
        <position position="1"/>
    </location>
</feature>
<feature type="region of interest" description="Disordered" evidence="1">
    <location>
        <begin position="1"/>
        <end position="62"/>
    </location>
</feature>
<feature type="compositionally biased region" description="Basic and acidic residues" evidence="1">
    <location>
        <begin position="51"/>
        <end position="62"/>
    </location>
</feature>